<protein>
    <submittedName>
        <fullName evidence="1">Uncharacterized protein</fullName>
    </submittedName>
</protein>
<comment type="caution">
    <text evidence="1">The sequence shown here is derived from an EMBL/GenBank/DDBJ whole genome shotgun (WGS) entry which is preliminary data.</text>
</comment>
<sequence length="73" mass="8329">MARKVSQQTLPAPTEKARDKALKKLEEMGATIIRTDEVDAKRRRRHKFTPPPKTFLIRYYPAVTGVTAGFTNK</sequence>
<gene>
    <name evidence="1" type="ORF">A3G90_01060</name>
</gene>
<dbReference type="STRING" id="1798525.A3G90_01060"/>
<evidence type="ECO:0000313" key="1">
    <source>
        <dbReference type="EMBL" id="OGG84660.1"/>
    </source>
</evidence>
<organism evidence="1 2">
    <name type="scientific">Candidatus Kaiserbacteria bacterium RIFCSPLOWO2_12_FULL_45_26</name>
    <dbReference type="NCBI Taxonomy" id="1798525"/>
    <lineage>
        <taxon>Bacteria</taxon>
        <taxon>Candidatus Kaiseribacteriota</taxon>
    </lineage>
</organism>
<dbReference type="AlphaFoldDB" id="A0A1F6FFL8"/>
<dbReference type="Proteomes" id="UP000177325">
    <property type="component" value="Unassembled WGS sequence"/>
</dbReference>
<accession>A0A1F6FFL8</accession>
<evidence type="ECO:0000313" key="2">
    <source>
        <dbReference type="Proteomes" id="UP000177325"/>
    </source>
</evidence>
<dbReference type="EMBL" id="MFMM01000001">
    <property type="protein sequence ID" value="OGG84660.1"/>
    <property type="molecule type" value="Genomic_DNA"/>
</dbReference>
<reference evidence="1 2" key="1">
    <citation type="journal article" date="2016" name="Nat. Commun.">
        <title>Thousands of microbial genomes shed light on interconnected biogeochemical processes in an aquifer system.</title>
        <authorList>
            <person name="Anantharaman K."/>
            <person name="Brown C.T."/>
            <person name="Hug L.A."/>
            <person name="Sharon I."/>
            <person name="Castelle C.J."/>
            <person name="Probst A.J."/>
            <person name="Thomas B.C."/>
            <person name="Singh A."/>
            <person name="Wilkins M.J."/>
            <person name="Karaoz U."/>
            <person name="Brodie E.L."/>
            <person name="Williams K.H."/>
            <person name="Hubbard S.S."/>
            <person name="Banfield J.F."/>
        </authorList>
    </citation>
    <scope>NUCLEOTIDE SEQUENCE [LARGE SCALE GENOMIC DNA]</scope>
</reference>
<proteinExistence type="predicted"/>
<name>A0A1F6FFL8_9BACT</name>